<comment type="caution">
    <text evidence="11">The sequence shown here is derived from an EMBL/GenBank/DDBJ whole genome shotgun (WGS) entry which is preliminary data.</text>
</comment>
<dbReference type="SUPFAM" id="SSF50465">
    <property type="entry name" value="EF-Tu/eEF-1alpha/eIF2-gamma C-terminal domain"/>
    <property type="match status" value="1"/>
</dbReference>
<dbReference type="STRING" id="318464.IO99_00200"/>
<organism evidence="11 12">
    <name type="scientific">Clostridium sulfidigenes</name>
    <dbReference type="NCBI Taxonomy" id="318464"/>
    <lineage>
        <taxon>Bacteria</taxon>
        <taxon>Bacillati</taxon>
        <taxon>Bacillota</taxon>
        <taxon>Clostridia</taxon>
        <taxon>Eubacteriales</taxon>
        <taxon>Clostridiaceae</taxon>
        <taxon>Clostridium</taxon>
    </lineage>
</organism>
<dbReference type="PANTHER" id="PTHR43721">
    <property type="entry name" value="ELONGATION FACTOR TU-RELATED"/>
    <property type="match status" value="1"/>
</dbReference>
<dbReference type="GO" id="GO:0005525">
    <property type="term" value="F:GTP binding"/>
    <property type="evidence" value="ECO:0007669"/>
    <property type="project" value="UniProtKB-KW"/>
</dbReference>
<dbReference type="Gene3D" id="2.40.30.10">
    <property type="entry name" value="Translation factors"/>
    <property type="match status" value="2"/>
</dbReference>
<dbReference type="PROSITE" id="PS51722">
    <property type="entry name" value="G_TR_2"/>
    <property type="match status" value="1"/>
</dbReference>
<evidence type="ECO:0000256" key="5">
    <source>
        <dbReference type="ARBA" id="ARBA00022917"/>
    </source>
</evidence>
<keyword evidence="3" id="KW-0963">Cytoplasm</keyword>
<keyword evidence="5" id="KW-0648">Protein biosynthesis</keyword>
<evidence type="ECO:0000256" key="7">
    <source>
        <dbReference type="ARBA" id="ARBA00025526"/>
    </source>
</evidence>
<evidence type="ECO:0000256" key="8">
    <source>
        <dbReference type="ARBA" id="ARBA00031615"/>
    </source>
</evidence>
<dbReference type="InterPro" id="IPR000795">
    <property type="entry name" value="T_Tr_GTP-bd_dom"/>
</dbReference>
<reference evidence="11 12" key="1">
    <citation type="submission" date="2014-07" db="EMBL/GenBank/DDBJ databases">
        <title>Draft genome of Clostridium sulfidigenes 113A isolated from sediments associated with methane hydrate from Krishna Godavari basin.</title>
        <authorList>
            <person name="Honkalas V.S."/>
            <person name="Dabir A.P."/>
            <person name="Arora P."/>
            <person name="Dhakephalkar P.K."/>
        </authorList>
    </citation>
    <scope>NUCLEOTIDE SEQUENCE [LARGE SCALE GENOMIC DNA]</scope>
    <source>
        <strain evidence="11 12">113A</strain>
    </source>
</reference>
<dbReference type="Proteomes" id="UP000028542">
    <property type="component" value="Unassembled WGS sequence"/>
</dbReference>
<dbReference type="eggNOG" id="COG3276">
    <property type="taxonomic scope" value="Bacteria"/>
</dbReference>
<dbReference type="InterPro" id="IPR050055">
    <property type="entry name" value="EF-Tu_GTPase"/>
</dbReference>
<dbReference type="InterPro" id="IPR009001">
    <property type="entry name" value="Transl_elong_EF1A/Init_IF2_C"/>
</dbReference>
<dbReference type="InterPro" id="IPR057335">
    <property type="entry name" value="Beta-barrel_SelB"/>
</dbReference>
<dbReference type="RefSeq" id="WP_035128834.1">
    <property type="nucleotide sequence ID" value="NZ_JPMD01000001.1"/>
</dbReference>
<proteinExistence type="predicted"/>
<comment type="subcellular location">
    <subcellularLocation>
        <location evidence="1">Cytoplasm</location>
    </subcellularLocation>
</comment>
<evidence type="ECO:0000256" key="3">
    <source>
        <dbReference type="ARBA" id="ARBA00022490"/>
    </source>
</evidence>
<dbReference type="InterPro" id="IPR015190">
    <property type="entry name" value="Elong_fac_SelB-wing-hlx_typ-2"/>
</dbReference>
<feature type="coiled-coil region" evidence="9">
    <location>
        <begin position="565"/>
        <end position="592"/>
    </location>
</feature>
<sequence>MKHIIIGTAGHIDHGKTTLIKALTGRETDTLQEEKNRGISINLGFTYFDLPSGRRAGIIDVPGHEKFIKNMLAGISSIDVVLLVIAADEGIMPQTREHFEILKLLNIKKGIVVLTKSDLVEADWLDMIKEDIKEEFKDTFLEDAPIHAVSSKTKMGFEELIVDIDKLTEEVEAKDTEGHFRLPVDRSFSISGFGTVVTGTIISGKVSLGDTVEIYPGKVKAKVRGIRVHDVPSELGEAGQRCAINLANIKVSEVQRGNVVAKEDIMEPSLIIDCKLYHIKTAEKSIVNRQRVRLYHGTEEIICRIIPLDKEEIKPGQWAYVQLRLEKPITAQRNDRYIIRSYSPMNTIAGGIIIEPNAKKSKKVTAEYLEELKLKESGKSTNILENTVKNLSDTYPDSLAILKSLGKNMDNIETELKALEDQGTIIRLGGQDNSIFIHKDFLKDKTKELKALIEDFHKKNPLKFGMSKEEAKNKIFTKKLKQKNYDEILNMLVEKKTLKVSEKFIALYDFNVTLNKEQERMKNFIINEYKKLKFTPPKYVDLGQGEKDRAGFKMVYELLIDKEILIKLNEDCTLLKEDYEEAKNKVRNYILENGSISAAIAKEIFESNRKYTIAILEHLDSIKFTKRVENDRVMY</sequence>
<dbReference type="GO" id="GO:0003746">
    <property type="term" value="F:translation elongation factor activity"/>
    <property type="evidence" value="ECO:0007669"/>
    <property type="project" value="UniProtKB-KW"/>
</dbReference>
<evidence type="ECO:0000256" key="2">
    <source>
        <dbReference type="ARBA" id="ARBA00015953"/>
    </source>
</evidence>
<dbReference type="CDD" id="cd04171">
    <property type="entry name" value="SelB"/>
    <property type="match status" value="1"/>
</dbReference>
<dbReference type="CDD" id="cd15491">
    <property type="entry name" value="selB_III"/>
    <property type="match status" value="1"/>
</dbReference>
<dbReference type="InterPro" id="IPR036388">
    <property type="entry name" value="WH-like_DNA-bd_sf"/>
</dbReference>
<feature type="domain" description="Tr-type G" evidence="10">
    <location>
        <begin position="1"/>
        <end position="172"/>
    </location>
</feature>
<dbReference type="PRINTS" id="PR00315">
    <property type="entry name" value="ELONGATNFCT"/>
</dbReference>
<evidence type="ECO:0000313" key="12">
    <source>
        <dbReference type="Proteomes" id="UP000028542"/>
    </source>
</evidence>
<dbReference type="Pfam" id="PF25461">
    <property type="entry name" value="Beta-barrel_SelB"/>
    <property type="match status" value="1"/>
</dbReference>
<keyword evidence="6" id="KW-0342">GTP-binding</keyword>
<accession>A0A084JI59</accession>
<dbReference type="SUPFAM" id="SSF46785">
    <property type="entry name" value="Winged helix' DNA-binding domain"/>
    <property type="match status" value="2"/>
</dbReference>
<keyword evidence="12" id="KW-1185">Reference proteome</keyword>
<dbReference type="InterPro" id="IPR015191">
    <property type="entry name" value="SelB_WHD4"/>
</dbReference>
<dbReference type="NCBIfam" id="TIGR00475">
    <property type="entry name" value="selB"/>
    <property type="match status" value="1"/>
</dbReference>
<evidence type="ECO:0000256" key="4">
    <source>
        <dbReference type="ARBA" id="ARBA00022741"/>
    </source>
</evidence>
<evidence type="ECO:0000256" key="6">
    <source>
        <dbReference type="ARBA" id="ARBA00023134"/>
    </source>
</evidence>
<dbReference type="GO" id="GO:0003723">
    <property type="term" value="F:RNA binding"/>
    <property type="evidence" value="ECO:0007669"/>
    <property type="project" value="InterPro"/>
</dbReference>
<dbReference type="GO" id="GO:0001514">
    <property type="term" value="P:selenocysteine incorporation"/>
    <property type="evidence" value="ECO:0007669"/>
    <property type="project" value="InterPro"/>
</dbReference>
<dbReference type="NCBIfam" id="TIGR00231">
    <property type="entry name" value="small_GTP"/>
    <property type="match status" value="1"/>
</dbReference>
<dbReference type="Pfam" id="PF09106">
    <property type="entry name" value="WHD_2nd_SelB"/>
    <property type="match status" value="1"/>
</dbReference>
<evidence type="ECO:0000256" key="9">
    <source>
        <dbReference type="SAM" id="Coils"/>
    </source>
</evidence>
<dbReference type="InterPro" id="IPR031157">
    <property type="entry name" value="G_TR_CS"/>
</dbReference>
<dbReference type="SUPFAM" id="SSF52540">
    <property type="entry name" value="P-loop containing nucleoside triphosphate hydrolases"/>
    <property type="match status" value="1"/>
</dbReference>
<dbReference type="EMBL" id="JPMD01000001">
    <property type="protein sequence ID" value="KEZ88643.1"/>
    <property type="molecule type" value="Genomic_DNA"/>
</dbReference>
<dbReference type="InterPro" id="IPR004535">
    <property type="entry name" value="Transl_elong_SelB"/>
</dbReference>
<dbReference type="Gene3D" id="3.40.50.300">
    <property type="entry name" value="P-loop containing nucleotide triphosphate hydrolases"/>
    <property type="match status" value="1"/>
</dbReference>
<dbReference type="Pfam" id="PF00009">
    <property type="entry name" value="GTP_EFTU"/>
    <property type="match status" value="1"/>
</dbReference>
<dbReference type="PANTHER" id="PTHR43721:SF22">
    <property type="entry name" value="ELONGATION FACTOR TU, MITOCHONDRIAL"/>
    <property type="match status" value="1"/>
</dbReference>
<dbReference type="Pfam" id="PF09107">
    <property type="entry name" value="WHD_3rd_SelB"/>
    <property type="match status" value="1"/>
</dbReference>
<dbReference type="InterPro" id="IPR027417">
    <property type="entry name" value="P-loop_NTPase"/>
</dbReference>
<name>A0A084JI59_9CLOT</name>
<dbReference type="PROSITE" id="PS00301">
    <property type="entry name" value="G_TR_1"/>
    <property type="match status" value="1"/>
</dbReference>
<evidence type="ECO:0000256" key="1">
    <source>
        <dbReference type="ARBA" id="ARBA00004496"/>
    </source>
</evidence>
<evidence type="ECO:0000313" key="11">
    <source>
        <dbReference type="EMBL" id="KEZ88643.1"/>
    </source>
</evidence>
<dbReference type="InterPro" id="IPR036390">
    <property type="entry name" value="WH_DNA-bd_sf"/>
</dbReference>
<dbReference type="Gene3D" id="1.10.10.10">
    <property type="entry name" value="Winged helix-like DNA-binding domain superfamily/Winged helix DNA-binding domain"/>
    <property type="match status" value="1"/>
</dbReference>
<dbReference type="GO" id="GO:0005829">
    <property type="term" value="C:cytosol"/>
    <property type="evidence" value="ECO:0007669"/>
    <property type="project" value="TreeGrafter"/>
</dbReference>
<dbReference type="AlphaFoldDB" id="A0A084JI59"/>
<dbReference type="FunFam" id="3.40.50.300:FF:001064">
    <property type="entry name" value="Selenocysteine-specific translation elongation factor"/>
    <property type="match status" value="1"/>
</dbReference>
<dbReference type="InterPro" id="IPR004161">
    <property type="entry name" value="EFTu-like_2"/>
</dbReference>
<dbReference type="Pfam" id="PF03144">
    <property type="entry name" value="GTP_EFTU_D2"/>
    <property type="match status" value="1"/>
</dbReference>
<keyword evidence="4" id="KW-0547">Nucleotide-binding</keyword>
<dbReference type="SUPFAM" id="SSF50447">
    <property type="entry name" value="Translation proteins"/>
    <property type="match status" value="1"/>
</dbReference>
<keyword evidence="9" id="KW-0175">Coiled coil</keyword>
<dbReference type="GO" id="GO:0003924">
    <property type="term" value="F:GTPase activity"/>
    <property type="evidence" value="ECO:0007669"/>
    <property type="project" value="InterPro"/>
</dbReference>
<dbReference type="Gene3D" id="1.10.10.2770">
    <property type="match status" value="1"/>
</dbReference>
<evidence type="ECO:0000259" key="10">
    <source>
        <dbReference type="PROSITE" id="PS51722"/>
    </source>
</evidence>
<keyword evidence="11" id="KW-0251">Elongation factor</keyword>
<dbReference type="InterPro" id="IPR009000">
    <property type="entry name" value="Transl_B-barrel_sf"/>
</dbReference>
<protein>
    <recommendedName>
        <fullName evidence="2">Selenocysteine-specific elongation factor</fullName>
    </recommendedName>
    <alternativeName>
        <fullName evidence="8">SelB translation factor</fullName>
    </alternativeName>
</protein>
<gene>
    <name evidence="11" type="ORF">IO99_00200</name>
</gene>
<dbReference type="CDD" id="cd03696">
    <property type="entry name" value="SelB_II"/>
    <property type="match status" value="1"/>
</dbReference>
<comment type="function">
    <text evidence="7">Translation factor necessary for the incorporation of selenocysteine into proteins. It probably replaces EF-Tu for the insertion of selenocysteine directed by the UGA codon. SelB binds GTP and GDP.</text>
</comment>
<dbReference type="InterPro" id="IPR005225">
    <property type="entry name" value="Small_GTP-bd"/>
</dbReference>